<dbReference type="InterPro" id="IPR036390">
    <property type="entry name" value="WH_DNA-bd_sf"/>
</dbReference>
<dbReference type="OrthoDB" id="1683430at2"/>
<dbReference type="RefSeq" id="WP_062153719.1">
    <property type="nucleotide sequence ID" value="NZ_KQ947990.1"/>
</dbReference>
<evidence type="ECO:0000313" key="3">
    <source>
        <dbReference type="Proteomes" id="UP000054024"/>
    </source>
</evidence>
<dbReference type="InterPro" id="IPR005149">
    <property type="entry name" value="Tscrpt_reg_PadR_N"/>
</dbReference>
<name>A0A124GYZ8_9ACTN</name>
<gene>
    <name evidence="2" type="ORF">AQI70_24765</name>
</gene>
<comment type="caution">
    <text evidence="2">The sequence shown here is derived from an EMBL/GenBank/DDBJ whole genome shotgun (WGS) entry which is preliminary data.</text>
</comment>
<reference evidence="2 3" key="1">
    <citation type="submission" date="2015-10" db="EMBL/GenBank/DDBJ databases">
        <title>Draft genome sequence of Streptomyces curacoi DSM 40107, type strain for the species Streptomyces curacoi.</title>
        <authorList>
            <person name="Ruckert C."/>
            <person name="Winkler A."/>
            <person name="Kalinowski J."/>
            <person name="Kampfer P."/>
            <person name="Glaeser S."/>
        </authorList>
    </citation>
    <scope>NUCLEOTIDE SEQUENCE [LARGE SCALE GENOMIC DNA]</scope>
    <source>
        <strain evidence="2 3">DSM 40107</strain>
    </source>
</reference>
<dbReference type="AlphaFoldDB" id="A0A124GYZ8"/>
<dbReference type="InterPro" id="IPR036388">
    <property type="entry name" value="WH-like_DNA-bd_sf"/>
</dbReference>
<accession>A0A124GYZ8</accession>
<evidence type="ECO:0000313" key="2">
    <source>
        <dbReference type="EMBL" id="KUM72497.1"/>
    </source>
</evidence>
<dbReference type="Pfam" id="PF03551">
    <property type="entry name" value="PadR"/>
    <property type="match status" value="1"/>
</dbReference>
<sequence length="203" mass="22180">MADAEFPHSAKIPLAAESALPPRPTLPAAPVALQAARPSAGFTALRAHRPSRGDIRTAALTLLAEDDQLNGNQVVQRIAERSQGAWRPSPGAVYPALNQLEKDALIEQIEGGGRRSYRLTEAGRAHVCENREKWDAMWQNVASAADARTQEVDTLCEHVLTAVRHALYDADDERYAEVRGVLLGARRSLYRLLAEQDDAPADE</sequence>
<protein>
    <recommendedName>
        <fullName evidence="1">Transcription regulator PadR N-terminal domain-containing protein</fullName>
    </recommendedName>
</protein>
<dbReference type="PANTHER" id="PTHR43252">
    <property type="entry name" value="TRANSCRIPTIONAL REGULATOR YQJI"/>
    <property type="match status" value="1"/>
</dbReference>
<keyword evidence="3" id="KW-1185">Reference proteome</keyword>
<evidence type="ECO:0000259" key="1">
    <source>
        <dbReference type="Pfam" id="PF03551"/>
    </source>
</evidence>
<dbReference type="SUPFAM" id="SSF46785">
    <property type="entry name" value="Winged helix' DNA-binding domain"/>
    <property type="match status" value="1"/>
</dbReference>
<proteinExistence type="predicted"/>
<dbReference type="PANTHER" id="PTHR43252:SF2">
    <property type="entry name" value="TRANSCRIPTION REGULATOR, PADR-LIKE FAMILY"/>
    <property type="match status" value="1"/>
</dbReference>
<feature type="domain" description="Transcription regulator PadR N-terminal" evidence="1">
    <location>
        <begin position="60"/>
        <end position="126"/>
    </location>
</feature>
<dbReference type="Proteomes" id="UP000054024">
    <property type="component" value="Unassembled WGS sequence"/>
</dbReference>
<organism evidence="2 3">
    <name type="scientific">Streptomyces curacoi</name>
    <dbReference type="NCBI Taxonomy" id="146536"/>
    <lineage>
        <taxon>Bacteria</taxon>
        <taxon>Bacillati</taxon>
        <taxon>Actinomycetota</taxon>
        <taxon>Actinomycetes</taxon>
        <taxon>Kitasatosporales</taxon>
        <taxon>Streptomycetaceae</taxon>
        <taxon>Streptomyces</taxon>
    </lineage>
</organism>
<dbReference type="Gene3D" id="1.10.10.10">
    <property type="entry name" value="Winged helix-like DNA-binding domain superfamily/Winged helix DNA-binding domain"/>
    <property type="match status" value="1"/>
</dbReference>
<dbReference type="EMBL" id="LMWJ01000017">
    <property type="protein sequence ID" value="KUM72497.1"/>
    <property type="molecule type" value="Genomic_DNA"/>
</dbReference>
<dbReference type="STRING" id="146536.AQI70_24765"/>